<keyword evidence="2" id="KW-0808">Transferase</keyword>
<name>A0A812EZK6_9ARCH</name>
<dbReference type="NCBIfam" id="TIGR03438">
    <property type="entry name" value="egtD_ergothio"/>
    <property type="match status" value="1"/>
</dbReference>
<evidence type="ECO:0000313" key="5">
    <source>
        <dbReference type="Proteomes" id="UP000655759"/>
    </source>
</evidence>
<gene>
    <name evidence="4" type="ORF">NUZ5A_50499</name>
</gene>
<organism evidence="4 5">
    <name type="scientific">Candidatus Nitrosotenuis uzonensis</name>
    <dbReference type="NCBI Taxonomy" id="1407055"/>
    <lineage>
        <taxon>Archaea</taxon>
        <taxon>Nitrososphaerota</taxon>
        <taxon>Candidatus Nitrosotenuis</taxon>
    </lineage>
</organism>
<evidence type="ECO:0000313" key="4">
    <source>
        <dbReference type="EMBL" id="CAE6496179.1"/>
    </source>
</evidence>
<evidence type="ECO:0000259" key="3">
    <source>
        <dbReference type="Pfam" id="PF10017"/>
    </source>
</evidence>
<dbReference type="PIRSF" id="PIRSF018005">
    <property type="entry name" value="UCP018005"/>
    <property type="match status" value="1"/>
</dbReference>
<comment type="caution">
    <text evidence="4">The sequence shown here is derived from an EMBL/GenBank/DDBJ whole genome shotgun (WGS) entry which is preliminary data.</text>
</comment>
<dbReference type="InterPro" id="IPR029063">
    <property type="entry name" value="SAM-dependent_MTases_sf"/>
</dbReference>
<sequence length="339" mass="39211">MRSKIQNKYTKVQLAPNCFIVKSNTLHSNDFSADIAYGLSRKNKFIHSKYFYDKNGSYLFDKICDLPEYYLTKKEMQILSEINKGLLEHLDGHNMVVELGSGAATKTRHIFETLSLLHQRIEYYPIDISDIVRESSQRLQDEFDNLHITGIVDQYENGLDYIRDISGKKLIVFFGSSIGNFDHAEATEFLKKVNLAMNKGDLFLLGIDLVKNKEILERAYNDSEGITRQFNLNLLCRINDELGGNFDIDSFEHVAIYNLQANRIEMYLESKAEQQVSIQDLGMTINFRAGERICTEYSYKYTIPQIRTMAKKAGFQIKSIWTDKQDYFALALFSKEPKK</sequence>
<reference evidence="4" key="1">
    <citation type="submission" date="2021-02" db="EMBL/GenBank/DDBJ databases">
        <authorList>
            <person name="Han P."/>
        </authorList>
    </citation>
    <scope>NUCLEOTIDE SEQUENCE</scope>
    <source>
        <strain evidence="4">Candidatus Nitrosotenuis uzonensis 5A</strain>
    </source>
</reference>
<dbReference type="RefSeq" id="WP_205099508.1">
    <property type="nucleotide sequence ID" value="NZ_CAJNAQ010000005.1"/>
</dbReference>
<keyword evidence="1" id="KW-0489">Methyltransferase</keyword>
<accession>A0A812EZK6</accession>
<dbReference type="PANTHER" id="PTHR43397">
    <property type="entry name" value="ERGOTHIONEINE BIOSYNTHESIS PROTEIN 1"/>
    <property type="match status" value="1"/>
</dbReference>
<dbReference type="InterPro" id="IPR019257">
    <property type="entry name" value="MeTrfase_dom"/>
</dbReference>
<evidence type="ECO:0000256" key="2">
    <source>
        <dbReference type="ARBA" id="ARBA00022679"/>
    </source>
</evidence>
<feature type="domain" description="Histidine-specific methyltransferase SAM-dependent" evidence="3">
    <location>
        <begin position="32"/>
        <end position="334"/>
    </location>
</feature>
<dbReference type="SUPFAM" id="SSF53335">
    <property type="entry name" value="S-adenosyl-L-methionine-dependent methyltransferases"/>
    <property type="match status" value="1"/>
</dbReference>
<protein>
    <recommendedName>
        <fullName evidence="3">Histidine-specific methyltransferase SAM-dependent domain-containing protein</fullName>
    </recommendedName>
</protein>
<dbReference type="AlphaFoldDB" id="A0A812EZK6"/>
<dbReference type="Pfam" id="PF10017">
    <property type="entry name" value="Methyltransf_33"/>
    <property type="match status" value="1"/>
</dbReference>
<dbReference type="GO" id="GO:0032259">
    <property type="term" value="P:methylation"/>
    <property type="evidence" value="ECO:0007669"/>
    <property type="project" value="UniProtKB-KW"/>
</dbReference>
<dbReference type="InterPro" id="IPR035094">
    <property type="entry name" value="EgtD"/>
</dbReference>
<dbReference type="Proteomes" id="UP000655759">
    <property type="component" value="Unassembled WGS sequence"/>
</dbReference>
<dbReference type="Gene3D" id="3.40.50.150">
    <property type="entry name" value="Vaccinia Virus protein VP39"/>
    <property type="match status" value="1"/>
</dbReference>
<dbReference type="InterPro" id="IPR051128">
    <property type="entry name" value="EgtD_Methyltrsf_superfamily"/>
</dbReference>
<dbReference type="InterPro" id="IPR017804">
    <property type="entry name" value="MeTrfase_EgtD-like"/>
</dbReference>
<dbReference type="EMBL" id="CAJNAQ010000005">
    <property type="protein sequence ID" value="CAE6496179.1"/>
    <property type="molecule type" value="Genomic_DNA"/>
</dbReference>
<proteinExistence type="predicted"/>
<evidence type="ECO:0000256" key="1">
    <source>
        <dbReference type="ARBA" id="ARBA00022603"/>
    </source>
</evidence>
<dbReference type="PANTHER" id="PTHR43397:SF1">
    <property type="entry name" value="ERGOTHIONEINE BIOSYNTHESIS PROTEIN 1"/>
    <property type="match status" value="1"/>
</dbReference>
<dbReference type="GO" id="GO:0008168">
    <property type="term" value="F:methyltransferase activity"/>
    <property type="evidence" value="ECO:0007669"/>
    <property type="project" value="UniProtKB-KW"/>
</dbReference>